<gene>
    <name evidence="2" type="ORF">EA462_13845</name>
</gene>
<feature type="region of interest" description="Disordered" evidence="1">
    <location>
        <begin position="1"/>
        <end position="22"/>
    </location>
</feature>
<evidence type="ECO:0000256" key="1">
    <source>
        <dbReference type="SAM" id="MobiDB-lite"/>
    </source>
</evidence>
<sequence length="85" mass="9931">MTDAQAPEPASDDAHKRITEETRIDISQPLDIDEMFLEAMADTDLLHFEYDDDDDVIARCEIDPRVLRSAMFLYSSMERTPHDWR</sequence>
<dbReference type="OrthoDB" id="373736at2157"/>
<reference evidence="2 3" key="1">
    <citation type="submission" date="2018-10" db="EMBL/GenBank/DDBJ databases">
        <title>Natrarchaeobius chitinivorans gen. nov., sp. nov., and Natrarchaeobius haloalkaliphilus sp. nov., alkaliphilic, chitin-utilizing haloarchaea from hypersaline alkaline lakes.</title>
        <authorList>
            <person name="Sorokin D.Y."/>
            <person name="Elcheninov A.G."/>
            <person name="Kostrikina N.A."/>
            <person name="Bale N.J."/>
            <person name="Sinninghe Damste J.S."/>
            <person name="Khijniak T.V."/>
            <person name="Kublanov I.V."/>
            <person name="Toshchakov S.V."/>
        </authorList>
    </citation>
    <scope>NUCLEOTIDE SEQUENCE [LARGE SCALE GENOMIC DNA]</scope>
    <source>
        <strain evidence="2 3">AArcht-Sl</strain>
    </source>
</reference>
<dbReference type="Proteomes" id="UP000273828">
    <property type="component" value="Unassembled WGS sequence"/>
</dbReference>
<organism evidence="2 3">
    <name type="scientific">Natrarchaeobius halalkaliphilus</name>
    <dbReference type="NCBI Taxonomy" id="1679091"/>
    <lineage>
        <taxon>Archaea</taxon>
        <taxon>Methanobacteriati</taxon>
        <taxon>Methanobacteriota</taxon>
        <taxon>Stenosarchaea group</taxon>
        <taxon>Halobacteria</taxon>
        <taxon>Halobacteriales</taxon>
        <taxon>Natrialbaceae</taxon>
        <taxon>Natrarchaeobius</taxon>
    </lineage>
</organism>
<dbReference type="EMBL" id="REFY01000005">
    <property type="protein sequence ID" value="RQG87940.1"/>
    <property type="molecule type" value="Genomic_DNA"/>
</dbReference>
<name>A0A3N6LLF5_9EURY</name>
<dbReference type="RefSeq" id="WP_124179140.1">
    <property type="nucleotide sequence ID" value="NZ_REFY01000005.1"/>
</dbReference>
<accession>A0A3N6LLF5</accession>
<comment type="caution">
    <text evidence="2">The sequence shown here is derived from an EMBL/GenBank/DDBJ whole genome shotgun (WGS) entry which is preliminary data.</text>
</comment>
<proteinExistence type="predicted"/>
<evidence type="ECO:0000313" key="2">
    <source>
        <dbReference type="EMBL" id="RQG87940.1"/>
    </source>
</evidence>
<dbReference type="AlphaFoldDB" id="A0A3N6LLF5"/>
<protein>
    <submittedName>
        <fullName evidence="2">Uncharacterized protein</fullName>
    </submittedName>
</protein>
<keyword evidence="3" id="KW-1185">Reference proteome</keyword>
<feature type="compositionally biased region" description="Basic and acidic residues" evidence="1">
    <location>
        <begin position="12"/>
        <end position="22"/>
    </location>
</feature>
<evidence type="ECO:0000313" key="3">
    <source>
        <dbReference type="Proteomes" id="UP000273828"/>
    </source>
</evidence>